<proteinExistence type="predicted"/>
<evidence type="ECO:0000313" key="1">
    <source>
        <dbReference type="EMBL" id="CAH3169257.1"/>
    </source>
</evidence>
<organism evidence="1 2">
    <name type="scientific">Porites lobata</name>
    <dbReference type="NCBI Taxonomy" id="104759"/>
    <lineage>
        <taxon>Eukaryota</taxon>
        <taxon>Metazoa</taxon>
        <taxon>Cnidaria</taxon>
        <taxon>Anthozoa</taxon>
        <taxon>Hexacorallia</taxon>
        <taxon>Scleractinia</taxon>
        <taxon>Fungiina</taxon>
        <taxon>Poritidae</taxon>
        <taxon>Porites</taxon>
    </lineage>
</organism>
<gene>
    <name evidence="1" type="ORF">PLOB_00009669</name>
</gene>
<dbReference type="EMBL" id="CALNXK010000149">
    <property type="protein sequence ID" value="CAH3169257.1"/>
    <property type="molecule type" value="Genomic_DNA"/>
</dbReference>
<dbReference type="Proteomes" id="UP001159405">
    <property type="component" value="Unassembled WGS sequence"/>
</dbReference>
<reference evidence="1 2" key="1">
    <citation type="submission" date="2022-05" db="EMBL/GenBank/DDBJ databases">
        <authorList>
            <consortium name="Genoscope - CEA"/>
            <person name="William W."/>
        </authorList>
    </citation>
    <scope>NUCLEOTIDE SEQUENCE [LARGE SCALE GENOMIC DNA]</scope>
</reference>
<protein>
    <submittedName>
        <fullName evidence="1">Uncharacterized protein</fullName>
    </submittedName>
</protein>
<accession>A0ABN8QSA8</accession>
<evidence type="ECO:0000313" key="2">
    <source>
        <dbReference type="Proteomes" id="UP001159405"/>
    </source>
</evidence>
<keyword evidence="2" id="KW-1185">Reference proteome</keyword>
<sequence>MEELLKELEDEENFVDTAKISITGVIKALADDEQLDPFCKYLMFTHMYIPEQVKEIEHEEIYKREKKFKEDELPGVRIL</sequence>
<comment type="caution">
    <text evidence="1">The sequence shown here is derived from an EMBL/GenBank/DDBJ whole genome shotgun (WGS) entry which is preliminary data.</text>
</comment>
<name>A0ABN8QSA8_9CNID</name>